<evidence type="ECO:0000256" key="3">
    <source>
        <dbReference type="ARBA" id="ARBA00022691"/>
    </source>
</evidence>
<proteinExistence type="inferred from homology"/>
<evidence type="ECO:0000256" key="6">
    <source>
        <dbReference type="ARBA" id="ARBA00048718"/>
    </source>
</evidence>
<dbReference type="PANTHER" id="PTHR21392">
    <property type="entry name" value="TRNA-URIDINE AMINOCARBOXYPROPYLTRANSFERASE 2"/>
    <property type="match status" value="1"/>
</dbReference>
<dbReference type="InterPro" id="IPR005636">
    <property type="entry name" value="DTW"/>
</dbReference>
<dbReference type="Pfam" id="PF03942">
    <property type="entry name" value="DTW"/>
    <property type="match status" value="1"/>
</dbReference>
<protein>
    <recommendedName>
        <fullName evidence="1">tRNA-uridine aminocarboxypropyltransferase</fullName>
        <ecNumber evidence="1">2.5.1.25</ecNumber>
    </recommendedName>
</protein>
<evidence type="ECO:0000256" key="1">
    <source>
        <dbReference type="ARBA" id="ARBA00012386"/>
    </source>
</evidence>
<keyword evidence="4" id="KW-0819">tRNA processing</keyword>
<dbReference type="EnsemblMetazoa" id="ACOM023807-RA">
    <property type="protein sequence ID" value="ACOM023807-PA.1"/>
    <property type="gene ID" value="ACOM023807"/>
</dbReference>
<accession>A0A8W7P0S8</accession>
<dbReference type="InterPro" id="IPR039262">
    <property type="entry name" value="DTWD2/TAPT"/>
</dbReference>
<organism evidence="8">
    <name type="scientific">Anopheles coluzzii</name>
    <name type="common">African malaria mosquito</name>
    <dbReference type="NCBI Taxonomy" id="1518534"/>
    <lineage>
        <taxon>Eukaryota</taxon>
        <taxon>Metazoa</taxon>
        <taxon>Ecdysozoa</taxon>
        <taxon>Arthropoda</taxon>
        <taxon>Hexapoda</taxon>
        <taxon>Insecta</taxon>
        <taxon>Pterygota</taxon>
        <taxon>Neoptera</taxon>
        <taxon>Endopterygota</taxon>
        <taxon>Diptera</taxon>
        <taxon>Nematocera</taxon>
        <taxon>Culicoidea</taxon>
        <taxon>Culicidae</taxon>
        <taxon>Anophelinae</taxon>
        <taxon>Anopheles</taxon>
    </lineage>
</organism>
<evidence type="ECO:0000313" key="8">
    <source>
        <dbReference type="EnsemblMetazoa" id="ACOM023807-PA.1"/>
    </source>
</evidence>
<evidence type="ECO:0000256" key="2">
    <source>
        <dbReference type="ARBA" id="ARBA00022679"/>
    </source>
</evidence>
<dbReference type="SMART" id="SM01144">
    <property type="entry name" value="DTW"/>
    <property type="match status" value="1"/>
</dbReference>
<dbReference type="GO" id="GO:0008033">
    <property type="term" value="P:tRNA processing"/>
    <property type="evidence" value="ECO:0007669"/>
    <property type="project" value="UniProtKB-KW"/>
</dbReference>
<dbReference type="Proteomes" id="UP000075882">
    <property type="component" value="Unassembled WGS sequence"/>
</dbReference>
<evidence type="ECO:0000259" key="7">
    <source>
        <dbReference type="SMART" id="SM01144"/>
    </source>
</evidence>
<keyword evidence="3" id="KW-0949">S-adenosyl-L-methionine</keyword>
<evidence type="ECO:0000256" key="4">
    <source>
        <dbReference type="ARBA" id="ARBA00022694"/>
    </source>
</evidence>
<comment type="similarity">
    <text evidence="5">Belongs to the TDD superfamily. DTWD2 family.</text>
</comment>
<keyword evidence="2" id="KW-0808">Transferase</keyword>
<evidence type="ECO:0000256" key="5">
    <source>
        <dbReference type="ARBA" id="ARBA00034489"/>
    </source>
</evidence>
<name>A0A8W7P0S8_ANOCL</name>
<dbReference type="AlphaFoldDB" id="A0A8W7P0S8"/>
<dbReference type="VEuPathDB" id="VectorBase:ACON2_038784"/>
<feature type="domain" description="DTW" evidence="7">
    <location>
        <begin position="36"/>
        <end position="230"/>
    </location>
</feature>
<dbReference type="GO" id="GO:0016432">
    <property type="term" value="F:tRNA-uridine aminocarboxypropyltransferase activity"/>
    <property type="evidence" value="ECO:0007669"/>
    <property type="project" value="UniProtKB-EC"/>
</dbReference>
<sequence length="277" mass="30984">LFCSKQKCNRSEMADVMLELSAWEDLANIPADPPRMRPLCSKCCRPVQVCWCAALPPEPLNPAGRIVLLQHPAEEKRSLRTAPMLSVGLAPGKCLIYKGKRFPNTRHDAELEAILADKRSLLLYPSASSVPIEQIDPAGGPYNLILLDGTWPQAKAIYHCSTALHGMRQVKLVSSGTSSYIIRTQPTEGCLSTLETAIQALSALERDDRYREQLLQPLHVLCQYQLANGAVTHQSKEFLIRHNQYPKLIGRRLNRLLKHADNFKDDPSDGTERKHST</sequence>
<dbReference type="PANTHER" id="PTHR21392:SF0">
    <property type="entry name" value="TRNA-URIDINE AMINOCARBOXYPROPYLTRANSFERASE 2"/>
    <property type="match status" value="1"/>
</dbReference>
<comment type="catalytic activity">
    <reaction evidence="6">
        <text>a uridine in tRNA + S-adenosyl-L-methionine = a 3-[(3S)-3-amino-3-carboxypropyl]uridine in tRNA + S-methyl-5'-thioadenosine + H(+)</text>
        <dbReference type="Rhea" id="RHEA:62432"/>
        <dbReference type="Rhea" id="RHEA-COMP:13339"/>
        <dbReference type="Rhea" id="RHEA-COMP:16092"/>
        <dbReference type="ChEBI" id="CHEBI:15378"/>
        <dbReference type="ChEBI" id="CHEBI:17509"/>
        <dbReference type="ChEBI" id="CHEBI:59789"/>
        <dbReference type="ChEBI" id="CHEBI:65315"/>
        <dbReference type="ChEBI" id="CHEBI:82930"/>
        <dbReference type="EC" id="2.5.1.25"/>
    </reaction>
</comment>
<dbReference type="EC" id="2.5.1.25" evidence="1"/>
<reference evidence="8" key="1">
    <citation type="submission" date="2022-08" db="UniProtKB">
        <authorList>
            <consortium name="EnsemblMetazoa"/>
        </authorList>
    </citation>
    <scope>IDENTIFICATION</scope>
</reference>